<keyword evidence="1" id="KW-1133">Transmembrane helix</keyword>
<feature type="transmembrane region" description="Helical" evidence="1">
    <location>
        <begin position="21"/>
        <end position="48"/>
    </location>
</feature>
<keyword evidence="3" id="KW-1185">Reference proteome</keyword>
<evidence type="ECO:0000313" key="2">
    <source>
        <dbReference type="EMBL" id="MBK1790486.1"/>
    </source>
</evidence>
<sequence>MSLHAELSPEAKKQLQQQQTVAAISSGLIAVLVVVLCCVALAIMMIVIEVKEETKIVSYTAPTHEVTEIQETRQINRLTQPTPPSPTMSQTKVIAAQTTSSVAISIPHVDSVEIEADFGSGMDFGSDMSFAADFSSSNEAVTGWGSSSDAAGGLEGTFYDFKQNRAMEPRPFDPKKMEHYTKPVLEIYKEKFAPSAFKNHFAANKKLYLNYLAIPGSPAKLGPEYFGVEKEVEPTGWMVHYKGTIQAREAGRYRFIGMGDDQLSVFIDGRMRLEGSWPGLHRHIAGRWSPSRGEEFKSHVGPPLRYGDWITLKEGQNMQIDIAIGERPGGATGFILMIEKQGEEYRKTKDGRPIWPPFCIGKLGDEDKKFLKKFPNWEWETEKVPLFISYL</sequence>
<comment type="caution">
    <text evidence="2">The sequence shown here is derived from an EMBL/GenBank/DDBJ whole genome shotgun (WGS) entry which is preliminary data.</text>
</comment>
<reference evidence="2" key="1">
    <citation type="submission" date="2021-01" db="EMBL/GenBank/DDBJ databases">
        <title>Modified the classification status of verrucomicrobia.</title>
        <authorList>
            <person name="Feng X."/>
        </authorList>
    </citation>
    <scope>NUCLEOTIDE SEQUENCE</scope>
    <source>
        <strain evidence="2">_KCTC 22039</strain>
    </source>
</reference>
<evidence type="ECO:0000313" key="3">
    <source>
        <dbReference type="Proteomes" id="UP000624703"/>
    </source>
</evidence>
<dbReference type="RefSeq" id="WP_200310520.1">
    <property type="nucleotide sequence ID" value="NZ_JAENIM010000022.1"/>
</dbReference>
<protein>
    <recommendedName>
        <fullName evidence="4">PA14 domain-containing protein</fullName>
    </recommendedName>
</protein>
<accession>A0A8J7MD93</accession>
<keyword evidence="1" id="KW-0472">Membrane</keyword>
<keyword evidence="1" id="KW-0812">Transmembrane</keyword>
<gene>
    <name evidence="2" type="ORF">JIN82_04865</name>
</gene>
<dbReference type="Proteomes" id="UP000624703">
    <property type="component" value="Unassembled WGS sequence"/>
</dbReference>
<evidence type="ECO:0000256" key="1">
    <source>
        <dbReference type="SAM" id="Phobius"/>
    </source>
</evidence>
<evidence type="ECO:0008006" key="4">
    <source>
        <dbReference type="Google" id="ProtNLM"/>
    </source>
</evidence>
<proteinExistence type="predicted"/>
<dbReference type="AlphaFoldDB" id="A0A8J7MD93"/>
<name>A0A8J7MD93_9BACT</name>
<organism evidence="2 3">
    <name type="scientific">Persicirhabdus sediminis</name>
    <dbReference type="NCBI Taxonomy" id="454144"/>
    <lineage>
        <taxon>Bacteria</taxon>
        <taxon>Pseudomonadati</taxon>
        <taxon>Verrucomicrobiota</taxon>
        <taxon>Verrucomicrobiia</taxon>
        <taxon>Verrucomicrobiales</taxon>
        <taxon>Verrucomicrobiaceae</taxon>
        <taxon>Persicirhabdus</taxon>
    </lineage>
</organism>
<dbReference type="EMBL" id="JAENIM010000022">
    <property type="protein sequence ID" value="MBK1790486.1"/>
    <property type="molecule type" value="Genomic_DNA"/>
</dbReference>